<dbReference type="EMBL" id="JAGSXJ010000043">
    <property type="protein sequence ID" value="KAH6663278.1"/>
    <property type="molecule type" value="Genomic_DNA"/>
</dbReference>
<dbReference type="Proteomes" id="UP000770015">
    <property type="component" value="Unassembled WGS sequence"/>
</dbReference>
<sequence>MSTRCACSTASKLSSSLATVARPSLTFTRTFASSRRDTIPPESPRYVHVPEPKQGQRAEIVPPRIPGSLPSPKPIFTGPKDPKLRDDYMDRFGPSSQAALYPVPEGSPRDIKRRMAEARRRNYLEGLSGLLDRKIEHDTFLEEKAEKHIKKTTRMRNAPERLDDVLTRSTVLHATRTQVAVKPDPKRFAQARKSQARTAKLQENKSEKRRAALMALYATAADFIVNEEQLSEKVESIFQEDFFKKQAHSQSPDAENAWDVWGAPSTLGYLASAGGRAGNASDFDHTEADRTVRRQRSIAEDLTGGKLGSTKTD</sequence>
<accession>A0A9P9A6K3</accession>
<feature type="compositionally biased region" description="Pro residues" evidence="1">
    <location>
        <begin position="63"/>
        <end position="73"/>
    </location>
</feature>
<dbReference type="InterPro" id="IPR058940">
    <property type="entry name" value="mS26_fungi"/>
</dbReference>
<feature type="compositionally biased region" description="Basic and acidic residues" evidence="1">
    <location>
        <begin position="282"/>
        <end position="292"/>
    </location>
</feature>
<evidence type="ECO:0000256" key="1">
    <source>
        <dbReference type="SAM" id="MobiDB-lite"/>
    </source>
</evidence>
<comment type="caution">
    <text evidence="2">The sequence shown here is derived from an EMBL/GenBank/DDBJ whole genome shotgun (WGS) entry which is preliminary data.</text>
</comment>
<organism evidence="2 3">
    <name type="scientific">Plectosphaerella plurivora</name>
    <dbReference type="NCBI Taxonomy" id="936078"/>
    <lineage>
        <taxon>Eukaryota</taxon>
        <taxon>Fungi</taxon>
        <taxon>Dikarya</taxon>
        <taxon>Ascomycota</taxon>
        <taxon>Pezizomycotina</taxon>
        <taxon>Sordariomycetes</taxon>
        <taxon>Hypocreomycetidae</taxon>
        <taxon>Glomerellales</taxon>
        <taxon>Plectosphaerellaceae</taxon>
        <taxon>Plectosphaerella</taxon>
    </lineage>
</organism>
<gene>
    <name evidence="2" type="ORF">F5X68DRAFT_218248</name>
</gene>
<dbReference type="CDD" id="cd23703">
    <property type="entry name" value="mS26_PET12"/>
    <property type="match status" value="1"/>
</dbReference>
<evidence type="ECO:0000313" key="2">
    <source>
        <dbReference type="EMBL" id="KAH6663278.1"/>
    </source>
</evidence>
<feature type="region of interest" description="Disordered" evidence="1">
    <location>
        <begin position="274"/>
        <end position="313"/>
    </location>
</feature>
<protein>
    <submittedName>
        <fullName evidence="2">Uncharacterized protein</fullName>
    </submittedName>
</protein>
<proteinExistence type="predicted"/>
<reference evidence="2" key="1">
    <citation type="journal article" date="2021" name="Nat. Commun.">
        <title>Genetic determinants of endophytism in the Arabidopsis root mycobiome.</title>
        <authorList>
            <person name="Mesny F."/>
            <person name="Miyauchi S."/>
            <person name="Thiergart T."/>
            <person name="Pickel B."/>
            <person name="Atanasova L."/>
            <person name="Karlsson M."/>
            <person name="Huettel B."/>
            <person name="Barry K.W."/>
            <person name="Haridas S."/>
            <person name="Chen C."/>
            <person name="Bauer D."/>
            <person name="Andreopoulos W."/>
            <person name="Pangilinan J."/>
            <person name="LaButti K."/>
            <person name="Riley R."/>
            <person name="Lipzen A."/>
            <person name="Clum A."/>
            <person name="Drula E."/>
            <person name="Henrissat B."/>
            <person name="Kohler A."/>
            <person name="Grigoriev I.V."/>
            <person name="Martin F.M."/>
            <person name="Hacquard S."/>
        </authorList>
    </citation>
    <scope>NUCLEOTIDE SEQUENCE</scope>
    <source>
        <strain evidence="2">MPI-SDFR-AT-0117</strain>
    </source>
</reference>
<feature type="region of interest" description="Disordered" evidence="1">
    <location>
        <begin position="35"/>
        <end position="81"/>
    </location>
</feature>
<keyword evidence="3" id="KW-1185">Reference proteome</keyword>
<dbReference type="AlphaFoldDB" id="A0A9P9A6K3"/>
<name>A0A9P9A6K3_9PEZI</name>
<dbReference type="Pfam" id="PF26163">
    <property type="entry name" value="mS26"/>
    <property type="match status" value="1"/>
</dbReference>
<dbReference type="OrthoDB" id="5223508at2759"/>
<evidence type="ECO:0000313" key="3">
    <source>
        <dbReference type="Proteomes" id="UP000770015"/>
    </source>
</evidence>